<dbReference type="RefSeq" id="WP_107215447.1">
    <property type="nucleotide sequence ID" value="NZ_KZ686269.1"/>
</dbReference>
<comment type="caution">
    <text evidence="3">The sequence shown here is derived from an EMBL/GenBank/DDBJ whole genome shotgun (WGS) entry which is preliminary data.</text>
</comment>
<dbReference type="InterPro" id="IPR027417">
    <property type="entry name" value="P-loop_NTPase"/>
</dbReference>
<reference evidence="3 4" key="1">
    <citation type="submission" date="2018-03" db="EMBL/GenBank/DDBJ databases">
        <authorList>
            <person name="Keele B.F."/>
        </authorList>
    </citation>
    <scope>NUCLEOTIDE SEQUENCE [LARGE SCALE GENOMIC DNA]</scope>
    <source>
        <strain evidence="3 4">YL28-9</strain>
    </source>
</reference>
<dbReference type="GO" id="GO:0005524">
    <property type="term" value="F:ATP binding"/>
    <property type="evidence" value="ECO:0007669"/>
    <property type="project" value="InterPro"/>
</dbReference>
<dbReference type="SUPFAM" id="SSF52540">
    <property type="entry name" value="P-loop containing nucleoside triphosphate hydrolases"/>
    <property type="match status" value="1"/>
</dbReference>
<dbReference type="Pfam" id="PF18780">
    <property type="entry name" value="HNH_repeat"/>
    <property type="match status" value="1"/>
</dbReference>
<dbReference type="InterPro" id="IPR001650">
    <property type="entry name" value="Helicase_C-like"/>
</dbReference>
<feature type="domain" description="Helicase ATP-binding" evidence="1">
    <location>
        <begin position="177"/>
        <end position="328"/>
    </location>
</feature>
<evidence type="ECO:0000259" key="2">
    <source>
        <dbReference type="PROSITE" id="PS51194"/>
    </source>
</evidence>
<gene>
    <name evidence="3" type="ORF">C7T94_11345</name>
</gene>
<dbReference type="Pfam" id="PF00271">
    <property type="entry name" value="Helicase_C"/>
    <property type="match status" value="1"/>
</dbReference>
<dbReference type="EMBL" id="PYLS01000005">
    <property type="protein sequence ID" value="PST83187.1"/>
    <property type="molecule type" value="Genomic_DNA"/>
</dbReference>
<dbReference type="Pfam" id="PF04851">
    <property type="entry name" value="ResIII"/>
    <property type="match status" value="1"/>
</dbReference>
<keyword evidence="4" id="KW-1185">Reference proteome</keyword>
<evidence type="ECO:0000313" key="3">
    <source>
        <dbReference type="EMBL" id="PST83187.1"/>
    </source>
</evidence>
<dbReference type="AlphaFoldDB" id="A0A2T3HL63"/>
<dbReference type="GO" id="GO:0005829">
    <property type="term" value="C:cytosol"/>
    <property type="evidence" value="ECO:0007669"/>
    <property type="project" value="TreeGrafter"/>
</dbReference>
<accession>A0A2T3HL63</accession>
<organism evidence="3 4">
    <name type="scientific">Pedobacter yulinensis</name>
    <dbReference type="NCBI Taxonomy" id="2126353"/>
    <lineage>
        <taxon>Bacteria</taxon>
        <taxon>Pseudomonadati</taxon>
        <taxon>Bacteroidota</taxon>
        <taxon>Sphingobacteriia</taxon>
        <taxon>Sphingobacteriales</taxon>
        <taxon>Sphingobacteriaceae</taxon>
        <taxon>Pedobacter</taxon>
    </lineage>
</organism>
<evidence type="ECO:0000259" key="1">
    <source>
        <dbReference type="PROSITE" id="PS51192"/>
    </source>
</evidence>
<protein>
    <recommendedName>
        <fullName evidence="5">Restriction endonuclease subunit R</fullName>
    </recommendedName>
</protein>
<dbReference type="PROSITE" id="PS51194">
    <property type="entry name" value="HELICASE_CTER"/>
    <property type="match status" value="1"/>
</dbReference>
<dbReference type="InterPro" id="IPR014001">
    <property type="entry name" value="Helicase_ATP-bd"/>
</dbReference>
<dbReference type="CDD" id="cd18799">
    <property type="entry name" value="SF2_C_EcoAI-like"/>
    <property type="match status" value="1"/>
</dbReference>
<dbReference type="SMART" id="SM00490">
    <property type="entry name" value="HELICc"/>
    <property type="match status" value="1"/>
</dbReference>
<dbReference type="InterPro" id="IPR050742">
    <property type="entry name" value="Helicase_Restrict-Modif_Enz"/>
</dbReference>
<dbReference type="CDD" id="cd18032">
    <property type="entry name" value="DEXHc_RE_I_III_res"/>
    <property type="match status" value="1"/>
</dbReference>
<dbReference type="Gene3D" id="3.40.960.10">
    <property type="entry name" value="VSR Endonuclease"/>
    <property type="match status" value="1"/>
</dbReference>
<dbReference type="OrthoDB" id="9759819at2"/>
<evidence type="ECO:0008006" key="5">
    <source>
        <dbReference type="Google" id="ProtNLM"/>
    </source>
</evidence>
<dbReference type="InterPro" id="IPR041025">
    <property type="entry name" value="HNH_repeat"/>
</dbReference>
<proteinExistence type="predicted"/>
<dbReference type="GO" id="GO:0003677">
    <property type="term" value="F:DNA binding"/>
    <property type="evidence" value="ECO:0007669"/>
    <property type="project" value="InterPro"/>
</dbReference>
<evidence type="ECO:0000313" key="4">
    <source>
        <dbReference type="Proteomes" id="UP000240912"/>
    </source>
</evidence>
<name>A0A2T3HL63_9SPHI</name>
<dbReference type="InterPro" id="IPR006935">
    <property type="entry name" value="Helicase/UvrB_N"/>
</dbReference>
<feature type="domain" description="Helicase C-terminal" evidence="2">
    <location>
        <begin position="383"/>
        <end position="527"/>
    </location>
</feature>
<dbReference type="SMART" id="SM00487">
    <property type="entry name" value="DEXDc"/>
    <property type="match status" value="1"/>
</dbReference>
<dbReference type="Gene3D" id="3.40.50.300">
    <property type="entry name" value="P-loop containing nucleotide triphosphate hydrolases"/>
    <property type="match status" value="2"/>
</dbReference>
<dbReference type="GO" id="GO:0016787">
    <property type="term" value="F:hydrolase activity"/>
    <property type="evidence" value="ECO:0007669"/>
    <property type="project" value="InterPro"/>
</dbReference>
<dbReference type="PROSITE" id="PS51192">
    <property type="entry name" value="HELICASE_ATP_BIND_1"/>
    <property type="match status" value="1"/>
</dbReference>
<sequence length="905" mass="105204">MNQDELKEHINWINPLADKEKVSLQEYLEFYKNRITQDSERLFVSDFLFPLLGEENIKYVVPQYPFLDSEGRTRRIDFVLWKGDKKLALEVNGETYHAEGVIAREMYDDNLNRQNEILSAGYFLLRFSYSQLQHPLWRKQVSDSIRRLIYRNIPELLSENLVEPNHLQQQTLQQLDLRRSFGWKKGIVVLPTGTGKTFLSAFDTKKVTGKILFIVHRLDILSQSRDSFEKIYPKEALGLLTGDVKENTDARILFASKDTLRNPDVLYQYKANEFDYIIVDEVHHGQAQSYQIILDYFQPNFFMLGLTATPDRMDRKDIFELFDYQKVFEYTLNEAIENGFLVPYTYYGLKDNIDYSQIRYKGNKYNVNDLDRALIIKGRNEQILKEYLKKGKGFKTVGFCASVKHAEAMAKFFNENGIPSYAITSETPNRNELIKQFRENKFTVAFTVDLFNEGVDFPDLRVLLFLRPTESKTVFIQQLGRGLRLCGGKDNVTILDFISNYQKANKIREYLSKGKNEQKNPKTGRIEKIIYEYSPKCAVHFDAEVEQILDAQDKAGREITKEDLIAAYYDLAESLGRKPTQQEINEQGEFKVARYLALFGSWVKFLREIGEFTEASYHFPQGLHLGHILYILKTLLGGRLKGMHLDEKYIRIRGNLGEDRLGAFQRQTKYKLQGLMELGLVVDDRKVGADIDYELQLTPKGKEVAEALKPLFKKLDLTFKGKDRDIPSWEMNAQPSTFNEALRHFIQQYPKEGKLITKVLLDMHAVGLMLNYLYRVERKATITKNSIYQNFFKASFVANYCDRNGIEAATEEGARRRCPFLLNILEATGVIKQETSSIEVLEFVLSNQILAIQHNENEREIAERINKIENAPDKLPKEEVSLLKETFGKEFLSEKYYLKTFKIIK</sequence>
<dbReference type="PANTHER" id="PTHR47396:SF1">
    <property type="entry name" value="ATP-DEPENDENT HELICASE IRC3-RELATED"/>
    <property type="match status" value="1"/>
</dbReference>
<dbReference type="PANTHER" id="PTHR47396">
    <property type="entry name" value="TYPE I RESTRICTION ENZYME ECOKI R PROTEIN"/>
    <property type="match status" value="1"/>
</dbReference>
<dbReference type="Proteomes" id="UP000240912">
    <property type="component" value="Unassembled WGS sequence"/>
</dbReference>